<dbReference type="GO" id="GO:0006950">
    <property type="term" value="P:response to stress"/>
    <property type="evidence" value="ECO:0007669"/>
    <property type="project" value="TreeGrafter"/>
</dbReference>
<feature type="domain" description="HTH marR-type" evidence="1">
    <location>
        <begin position="1"/>
        <end position="118"/>
    </location>
</feature>
<dbReference type="GO" id="GO:0003700">
    <property type="term" value="F:DNA-binding transcription factor activity"/>
    <property type="evidence" value="ECO:0007669"/>
    <property type="project" value="InterPro"/>
</dbReference>
<dbReference type="Proteomes" id="UP001163127">
    <property type="component" value="Chromosome"/>
</dbReference>
<dbReference type="EMBL" id="CP113787">
    <property type="protein sequence ID" value="WAL44277.1"/>
    <property type="molecule type" value="Genomic_DNA"/>
</dbReference>
<evidence type="ECO:0000313" key="3">
    <source>
        <dbReference type="Proteomes" id="UP001163127"/>
    </source>
</evidence>
<evidence type="ECO:0000313" key="2">
    <source>
        <dbReference type="EMBL" id="WAL44277.1"/>
    </source>
</evidence>
<dbReference type="PANTHER" id="PTHR33164:SF43">
    <property type="entry name" value="HTH-TYPE TRANSCRIPTIONAL REPRESSOR YETL"/>
    <property type="match status" value="1"/>
</dbReference>
<dbReference type="InterPro" id="IPR036390">
    <property type="entry name" value="WH_DNA-bd_sf"/>
</dbReference>
<dbReference type="SMART" id="SM00347">
    <property type="entry name" value="HTH_MARR"/>
    <property type="match status" value="1"/>
</dbReference>
<dbReference type="SUPFAM" id="SSF46785">
    <property type="entry name" value="Winged helix' DNA-binding domain"/>
    <property type="match status" value="1"/>
</dbReference>
<accession>A0AA47FJ42</accession>
<evidence type="ECO:0000259" key="1">
    <source>
        <dbReference type="PROSITE" id="PS50995"/>
    </source>
</evidence>
<dbReference type="AlphaFoldDB" id="A0AA47FJ42"/>
<organism evidence="2 3">
    <name type="scientific">Actinomyces naeslundii</name>
    <dbReference type="NCBI Taxonomy" id="1655"/>
    <lineage>
        <taxon>Bacteria</taxon>
        <taxon>Bacillati</taxon>
        <taxon>Actinomycetota</taxon>
        <taxon>Actinomycetes</taxon>
        <taxon>Actinomycetales</taxon>
        <taxon>Actinomycetaceae</taxon>
        <taxon>Actinomyces</taxon>
    </lineage>
</organism>
<protein>
    <submittedName>
        <fullName evidence="2">MarR family transcriptional regulator</fullName>
    </submittedName>
</protein>
<reference evidence="2" key="1">
    <citation type="submission" date="2022-11" db="EMBL/GenBank/DDBJ databases">
        <title>Dental biofilm bacteria. Genome sequencing and assembly.</title>
        <authorList>
            <person name="Robertsson C."/>
        </authorList>
    </citation>
    <scope>NUCLEOTIDE SEQUENCE</scope>
    <source>
        <strain evidence="2">CW</strain>
    </source>
</reference>
<dbReference type="Pfam" id="PF12802">
    <property type="entry name" value="MarR_2"/>
    <property type="match status" value="1"/>
</dbReference>
<dbReference type="InterPro" id="IPR039422">
    <property type="entry name" value="MarR/SlyA-like"/>
</dbReference>
<dbReference type="InterPro" id="IPR036388">
    <property type="entry name" value="WH-like_DNA-bd_sf"/>
</dbReference>
<name>A0AA47FJ42_ACTNA</name>
<dbReference type="PANTHER" id="PTHR33164">
    <property type="entry name" value="TRANSCRIPTIONAL REGULATOR, MARR FAMILY"/>
    <property type="match status" value="1"/>
</dbReference>
<proteinExistence type="predicted"/>
<dbReference type="RefSeq" id="WP_101560249.1">
    <property type="nucleotide sequence ID" value="NZ_CP113787.1"/>
</dbReference>
<dbReference type="Gene3D" id="1.10.10.10">
    <property type="entry name" value="Winged helix-like DNA-binding domain superfamily/Winged helix DNA-binding domain"/>
    <property type="match status" value="1"/>
</dbReference>
<sequence length="126" mass="13997">MGEKARALRDFELTVPQYATLATLAHSPGQSAAQLARAALVSPQTMATILGNLEAKGLIERDVSSLHVRVLICHLTSAGYELVSNADRTVKSIEDDLRSNFTEDEFHCFREYLARSEQYLLTRVES</sequence>
<dbReference type="InterPro" id="IPR000835">
    <property type="entry name" value="HTH_MarR-typ"/>
</dbReference>
<dbReference type="PROSITE" id="PS50995">
    <property type="entry name" value="HTH_MARR_2"/>
    <property type="match status" value="1"/>
</dbReference>
<gene>
    <name evidence="2" type="ORF">OFA60_11455</name>
</gene>